<evidence type="ECO:0000313" key="4">
    <source>
        <dbReference type="Proteomes" id="UP001433268"/>
    </source>
</evidence>
<evidence type="ECO:0000256" key="2">
    <source>
        <dbReference type="SAM" id="Phobius"/>
    </source>
</evidence>
<gene>
    <name evidence="3" type="ORF">PG997_009440</name>
</gene>
<organism evidence="3 4">
    <name type="scientific">Apiospora hydei</name>
    <dbReference type="NCBI Taxonomy" id="1337664"/>
    <lineage>
        <taxon>Eukaryota</taxon>
        <taxon>Fungi</taxon>
        <taxon>Dikarya</taxon>
        <taxon>Ascomycota</taxon>
        <taxon>Pezizomycotina</taxon>
        <taxon>Sordariomycetes</taxon>
        <taxon>Xylariomycetidae</taxon>
        <taxon>Amphisphaeriales</taxon>
        <taxon>Apiosporaceae</taxon>
        <taxon>Apiospora</taxon>
    </lineage>
</organism>
<dbReference type="GeneID" id="92046815"/>
<keyword evidence="4" id="KW-1185">Reference proteome</keyword>
<dbReference type="Proteomes" id="UP001433268">
    <property type="component" value="Unassembled WGS sequence"/>
</dbReference>
<protein>
    <submittedName>
        <fullName evidence="3">Uncharacterized protein</fullName>
    </submittedName>
</protein>
<feature type="region of interest" description="Disordered" evidence="1">
    <location>
        <begin position="25"/>
        <end position="63"/>
    </location>
</feature>
<feature type="region of interest" description="Disordered" evidence="1">
    <location>
        <begin position="100"/>
        <end position="179"/>
    </location>
</feature>
<feature type="compositionally biased region" description="Polar residues" evidence="1">
    <location>
        <begin position="159"/>
        <end position="170"/>
    </location>
</feature>
<keyword evidence="2" id="KW-0472">Membrane</keyword>
<dbReference type="RefSeq" id="XP_066665717.1">
    <property type="nucleotide sequence ID" value="XM_066813755.1"/>
</dbReference>
<name>A0ABR1VU84_9PEZI</name>
<sequence length="179" mass="18424">MLYETKTTRVAIPANFTANVTATTSGLSNIPTTADPTPTTISPGTSIGSGQPTSTSLDSGGGNRSQAWVSGPVIGSVAGVALIVAMAIFLLRRGKKARARANDEHGDKPQLHSDCVPKPELENSEKKAPVELPETDTVGATNELHELPGIRNPAELEAPNTTAQEQSGQLDTAAAGQGS</sequence>
<keyword evidence="2" id="KW-0812">Transmembrane</keyword>
<keyword evidence="2" id="KW-1133">Transmembrane helix</keyword>
<feature type="compositionally biased region" description="Low complexity" evidence="1">
    <location>
        <begin position="31"/>
        <end position="56"/>
    </location>
</feature>
<reference evidence="3 4" key="1">
    <citation type="submission" date="2023-01" db="EMBL/GenBank/DDBJ databases">
        <title>Analysis of 21 Apiospora genomes using comparative genomics revels a genus with tremendous synthesis potential of carbohydrate active enzymes and secondary metabolites.</title>
        <authorList>
            <person name="Sorensen T."/>
        </authorList>
    </citation>
    <scope>NUCLEOTIDE SEQUENCE [LARGE SCALE GENOMIC DNA]</scope>
    <source>
        <strain evidence="3 4">CBS 114990</strain>
    </source>
</reference>
<comment type="caution">
    <text evidence="3">The sequence shown here is derived from an EMBL/GenBank/DDBJ whole genome shotgun (WGS) entry which is preliminary data.</text>
</comment>
<evidence type="ECO:0000313" key="3">
    <source>
        <dbReference type="EMBL" id="KAK8074777.1"/>
    </source>
</evidence>
<evidence type="ECO:0000256" key="1">
    <source>
        <dbReference type="SAM" id="MobiDB-lite"/>
    </source>
</evidence>
<feature type="compositionally biased region" description="Basic and acidic residues" evidence="1">
    <location>
        <begin position="100"/>
        <end position="129"/>
    </location>
</feature>
<dbReference type="EMBL" id="JAQQWN010000007">
    <property type="protein sequence ID" value="KAK8074777.1"/>
    <property type="molecule type" value="Genomic_DNA"/>
</dbReference>
<accession>A0ABR1VU84</accession>
<feature type="transmembrane region" description="Helical" evidence="2">
    <location>
        <begin position="67"/>
        <end position="91"/>
    </location>
</feature>
<proteinExistence type="predicted"/>